<dbReference type="Pfam" id="PF23598">
    <property type="entry name" value="LRR_14"/>
    <property type="match status" value="1"/>
</dbReference>
<proteinExistence type="predicted"/>
<feature type="non-terminal residue" evidence="3">
    <location>
        <position position="1"/>
    </location>
</feature>
<dbReference type="PANTHER" id="PTHR47186">
    <property type="entry name" value="LEUCINE-RICH REPEAT-CONTAINING PROTEIN 57"/>
    <property type="match status" value="1"/>
</dbReference>
<dbReference type="PANTHER" id="PTHR47186:SF3">
    <property type="entry name" value="OS09G0267800 PROTEIN"/>
    <property type="match status" value="1"/>
</dbReference>
<dbReference type="AlphaFoldDB" id="A0A0R4XC93"/>
<name>A0A0R4XC93_9MYRT</name>
<evidence type="ECO:0000256" key="1">
    <source>
        <dbReference type="ARBA" id="ARBA00022737"/>
    </source>
</evidence>
<accession>A0A0R4XC93</accession>
<gene>
    <name evidence="3" type="primary">RPP8-like</name>
</gene>
<organism evidence="3">
    <name type="scientific">Sonneratia lanceolata</name>
    <dbReference type="NCBI Taxonomy" id="1239935"/>
    <lineage>
        <taxon>Eukaryota</taxon>
        <taxon>Viridiplantae</taxon>
        <taxon>Streptophyta</taxon>
        <taxon>Embryophyta</taxon>
        <taxon>Tracheophyta</taxon>
        <taxon>Spermatophyta</taxon>
        <taxon>Magnoliopsida</taxon>
        <taxon>eudicotyledons</taxon>
        <taxon>Gunneridae</taxon>
        <taxon>Pentapetalae</taxon>
        <taxon>rosids</taxon>
        <taxon>malvids</taxon>
        <taxon>Myrtales</taxon>
        <taxon>Lythraceae</taxon>
        <taxon>Sonneratia</taxon>
    </lineage>
</organism>
<feature type="non-terminal residue" evidence="3">
    <location>
        <position position="254"/>
    </location>
</feature>
<dbReference type="InterPro" id="IPR032675">
    <property type="entry name" value="LRR_dom_sf"/>
</dbReference>
<dbReference type="InterPro" id="IPR055414">
    <property type="entry name" value="LRR_R13L4/SHOC2-like"/>
</dbReference>
<dbReference type="EMBL" id="JQ241311">
    <property type="protein sequence ID" value="AFU73900.1"/>
    <property type="molecule type" value="Genomic_DNA"/>
</dbReference>
<evidence type="ECO:0000259" key="2">
    <source>
        <dbReference type="Pfam" id="PF23598"/>
    </source>
</evidence>
<keyword evidence="1" id="KW-0677">Repeat</keyword>
<dbReference type="SUPFAM" id="SSF52058">
    <property type="entry name" value="L domain-like"/>
    <property type="match status" value="1"/>
</dbReference>
<reference evidence="3" key="1">
    <citation type="submission" date="2011-12" db="EMBL/GenBank/DDBJ databases">
        <title>Exploring the speciation and salt adaptation of Sonneratia, a typical mangrove genus, through large scale detection of positive selection using Illumina platform.</title>
        <authorList>
            <person name="Chen S."/>
            <person name="Zhou R."/>
            <person name="Shi S."/>
        </authorList>
    </citation>
    <scope>NUCLEOTIDE SEQUENCE</scope>
</reference>
<sequence>SKLGETSHLRALLLFDSEWRTAVTWEQMGIPMLFGPVLIPIVGLEKMETLFANHRFLRLFDLELDFCRVGPGADLPKSVGGLVHLRYLNLRGTEFNELPGSLGNLECMEILDLRVRCSLQVPNVVWKMKRLRYLYLPEDFSVSGSEKLQLHSLRNLETLKNFCPSSCEVDDLDKLLDLRKLAFSPSPEVGLEQVLKVGKITFRRLRCTSFSISGEFSESNMEQLSGYRHPCDLFLDGRIEKLPVDKNFPDRIRK</sequence>
<feature type="domain" description="Disease resistance R13L4/SHOC-2-like LRR" evidence="2">
    <location>
        <begin position="50"/>
        <end position="184"/>
    </location>
</feature>
<evidence type="ECO:0000313" key="3">
    <source>
        <dbReference type="EMBL" id="AFU73900.1"/>
    </source>
</evidence>
<dbReference type="Gene3D" id="3.80.10.10">
    <property type="entry name" value="Ribonuclease Inhibitor"/>
    <property type="match status" value="1"/>
</dbReference>
<protein>
    <submittedName>
        <fullName evidence="3">Resistance protein RPP8-like protein</fullName>
    </submittedName>
</protein>